<dbReference type="InterPro" id="IPR011335">
    <property type="entry name" value="Restrct_endonuc-II-like"/>
</dbReference>
<name>A0A1H0Z595_9BURK</name>
<proteinExistence type="inferred from homology"/>
<evidence type="ECO:0000313" key="4">
    <source>
        <dbReference type="EMBL" id="SDQ22500.1"/>
    </source>
</evidence>
<accession>A0A1H0Z595</accession>
<dbReference type="NCBIfam" id="TIGR00252">
    <property type="entry name" value="YraN family protein"/>
    <property type="match status" value="1"/>
</dbReference>
<dbReference type="HAMAP" id="MF_00048">
    <property type="entry name" value="UPF0102"/>
    <property type="match status" value="1"/>
</dbReference>
<feature type="region of interest" description="Disordered" evidence="3">
    <location>
        <begin position="143"/>
        <end position="191"/>
    </location>
</feature>
<feature type="compositionally biased region" description="Low complexity" evidence="3">
    <location>
        <begin position="145"/>
        <end position="171"/>
    </location>
</feature>
<comment type="similarity">
    <text evidence="1 2">Belongs to the UPF0102 family.</text>
</comment>
<dbReference type="Proteomes" id="UP000183487">
    <property type="component" value="Unassembled WGS sequence"/>
</dbReference>
<dbReference type="GO" id="GO:0003676">
    <property type="term" value="F:nucleic acid binding"/>
    <property type="evidence" value="ECO:0007669"/>
    <property type="project" value="InterPro"/>
</dbReference>
<organism evidence="4 5">
    <name type="scientific">Paraburkholderia fungorum</name>
    <dbReference type="NCBI Taxonomy" id="134537"/>
    <lineage>
        <taxon>Bacteria</taxon>
        <taxon>Pseudomonadati</taxon>
        <taxon>Pseudomonadota</taxon>
        <taxon>Betaproteobacteria</taxon>
        <taxon>Burkholderiales</taxon>
        <taxon>Burkholderiaceae</taxon>
        <taxon>Paraburkholderia</taxon>
    </lineage>
</organism>
<evidence type="ECO:0000256" key="1">
    <source>
        <dbReference type="ARBA" id="ARBA00006738"/>
    </source>
</evidence>
<dbReference type="InterPro" id="IPR003509">
    <property type="entry name" value="UPF0102_YraN-like"/>
</dbReference>
<reference evidence="5" key="1">
    <citation type="submission" date="2016-10" db="EMBL/GenBank/DDBJ databases">
        <authorList>
            <person name="Varghese N."/>
        </authorList>
    </citation>
    <scope>NUCLEOTIDE SEQUENCE [LARGE SCALE GENOMIC DNA]</scope>
    <source>
        <strain evidence="5">GAS106B</strain>
    </source>
</reference>
<sequence>MCHARDGCYERGSGAEGKGVDDGCPGESTMPTAGGRERAGMEGAERKRAGRGAAGLETPAGETTGQEMPAIKMAAKKATGQEAVVRETAGQEMSAMKTVAKKATALATTAKAASEQQTTAKEISTQATTVLETIAKKSIERKLLAQKPGAQGAAPQRTTTTKSTASKSTATRPIAKAPAPDNFSTPPGSKLVGSAFETRAQEFLQRQRLHFIARNVSCRGGEIDLVMRDRDGSLVFVEVRARRQRQYGGAAASIGWVKKQRIVRAAQHYLATHSRFSRDQPACRFDVIAFEAGRLVWLRDAFRADEV</sequence>
<dbReference type="SUPFAM" id="SSF52980">
    <property type="entry name" value="Restriction endonuclease-like"/>
    <property type="match status" value="1"/>
</dbReference>
<evidence type="ECO:0000256" key="3">
    <source>
        <dbReference type="SAM" id="MobiDB-lite"/>
    </source>
</evidence>
<dbReference type="EMBL" id="FNKP01000001">
    <property type="protein sequence ID" value="SDQ22500.1"/>
    <property type="molecule type" value="Genomic_DNA"/>
</dbReference>
<feature type="region of interest" description="Disordered" evidence="3">
    <location>
        <begin position="1"/>
        <end position="67"/>
    </location>
</feature>
<dbReference type="AlphaFoldDB" id="A0A1H0Z595"/>
<dbReference type="Pfam" id="PF02021">
    <property type="entry name" value="UPF0102"/>
    <property type="match status" value="1"/>
</dbReference>
<dbReference type="PANTHER" id="PTHR34039">
    <property type="entry name" value="UPF0102 PROTEIN YRAN"/>
    <property type="match status" value="1"/>
</dbReference>
<protein>
    <recommendedName>
        <fullName evidence="2">UPF0102 protein SAMN05443245_0454</fullName>
    </recommendedName>
</protein>
<dbReference type="Gene3D" id="3.40.1350.10">
    <property type="match status" value="1"/>
</dbReference>
<evidence type="ECO:0000256" key="2">
    <source>
        <dbReference type="HAMAP-Rule" id="MF_00048"/>
    </source>
</evidence>
<dbReference type="PANTHER" id="PTHR34039:SF1">
    <property type="entry name" value="UPF0102 PROTEIN YRAN"/>
    <property type="match status" value="1"/>
</dbReference>
<dbReference type="InterPro" id="IPR011856">
    <property type="entry name" value="tRNA_endonuc-like_dom_sf"/>
</dbReference>
<feature type="compositionally biased region" description="Basic and acidic residues" evidence="3">
    <location>
        <begin position="35"/>
        <end position="47"/>
    </location>
</feature>
<gene>
    <name evidence="4" type="ORF">SAMN05443245_0454</name>
</gene>
<keyword evidence="5" id="KW-1185">Reference proteome</keyword>
<evidence type="ECO:0000313" key="5">
    <source>
        <dbReference type="Proteomes" id="UP000183487"/>
    </source>
</evidence>
<dbReference type="NCBIfam" id="NF009150">
    <property type="entry name" value="PRK12497.1-3"/>
    <property type="match status" value="1"/>
</dbReference>